<feature type="compositionally biased region" description="Low complexity" evidence="1">
    <location>
        <begin position="55"/>
        <end position="65"/>
    </location>
</feature>
<dbReference type="EMBL" id="JACHJO010000011">
    <property type="protein sequence ID" value="MBB6121573.1"/>
    <property type="molecule type" value="Genomic_DNA"/>
</dbReference>
<proteinExistence type="predicted"/>
<evidence type="ECO:0000313" key="2">
    <source>
        <dbReference type="EMBL" id="MBB6121573.1"/>
    </source>
</evidence>
<dbReference type="RefSeq" id="WP_184293029.1">
    <property type="nucleotide sequence ID" value="NZ_JACHJO010000011.1"/>
</dbReference>
<comment type="caution">
    <text evidence="2">The sequence shown here is derived from an EMBL/GenBank/DDBJ whole genome shotgun (WGS) entry which is preliminary data.</text>
</comment>
<sequence length="95" mass="10769">MHEIDWLDVFGVGPEDRKRWEEMEAVAQKRIERGGGIISFAKEAADSGLNLAQQAAEAKTQAAQSARRDDARATRPRRRVVEERIEFLDDDPEFG</sequence>
<evidence type="ECO:0000313" key="3">
    <source>
        <dbReference type="Proteomes" id="UP000536604"/>
    </source>
</evidence>
<dbReference type="Proteomes" id="UP000536604">
    <property type="component" value="Unassembled WGS sequence"/>
</dbReference>
<name>A0A841ISC5_9ACTN</name>
<reference evidence="2 3" key="1">
    <citation type="submission" date="2020-08" db="EMBL/GenBank/DDBJ databases">
        <title>Genomic Encyclopedia of Type Strains, Phase III (KMG-III): the genomes of soil and plant-associated and newly described type strains.</title>
        <authorList>
            <person name="Whitman W."/>
        </authorList>
    </citation>
    <scope>NUCLEOTIDE SEQUENCE [LARGE SCALE GENOMIC DNA]</scope>
    <source>
        <strain evidence="2 3">CECT 8712</strain>
    </source>
</reference>
<accession>A0A841ISC5</accession>
<dbReference type="AlphaFoldDB" id="A0A841ISC5"/>
<keyword evidence="3" id="KW-1185">Reference proteome</keyword>
<evidence type="ECO:0000256" key="1">
    <source>
        <dbReference type="SAM" id="MobiDB-lite"/>
    </source>
</evidence>
<feature type="region of interest" description="Disordered" evidence="1">
    <location>
        <begin position="55"/>
        <end position="77"/>
    </location>
</feature>
<protein>
    <submittedName>
        <fullName evidence="2">Uncharacterized protein</fullName>
    </submittedName>
</protein>
<organism evidence="2 3">
    <name type="scientific">Nocardiopsis algeriensis</name>
    <dbReference type="NCBI Taxonomy" id="1478215"/>
    <lineage>
        <taxon>Bacteria</taxon>
        <taxon>Bacillati</taxon>
        <taxon>Actinomycetota</taxon>
        <taxon>Actinomycetes</taxon>
        <taxon>Streptosporangiales</taxon>
        <taxon>Nocardiopsidaceae</taxon>
        <taxon>Nocardiopsis</taxon>
    </lineage>
</organism>
<gene>
    <name evidence="2" type="ORF">FHS13_003547</name>
</gene>
<feature type="compositionally biased region" description="Basic and acidic residues" evidence="1">
    <location>
        <begin position="66"/>
        <end position="77"/>
    </location>
</feature>